<dbReference type="SUPFAM" id="SSF53335">
    <property type="entry name" value="S-adenosyl-L-methionine-dependent methyltransferases"/>
    <property type="match status" value="1"/>
</dbReference>
<dbReference type="AlphaFoldDB" id="A0AAE0HD92"/>
<sequence length="304" mass="34102">MNAAARSIELQKFFNNFKALGGGALEEVLFQNARRVSMPLATRMLDQMGLTEATETPFKVFENACGVGVVAPILHNITKPEVLKQSSILCGDFSEQVIGLAKQAIEKQGWENTEARQIDAQKTGLESGAFTHVATNIGLHVVPDSEAALDVAETIRILQPGGVLGFTTWHQEVGWITDMREAFKTFPFEAPFDMPMQTTAWGTWTDVNWIRKTLEKKGLEDVKVDVFAFLSHTEGPDAFLANFEMMLSFIMNSCWSEELRKEHPMEEVQKLLREFLEKKYEGDGWDISWVAVIATARVPSDARR</sequence>
<dbReference type="Proteomes" id="UP001278766">
    <property type="component" value="Unassembled WGS sequence"/>
</dbReference>
<dbReference type="Gene3D" id="3.40.50.150">
    <property type="entry name" value="Vaccinia Virus protein VP39"/>
    <property type="match status" value="1"/>
</dbReference>
<evidence type="ECO:0000313" key="3">
    <source>
        <dbReference type="Proteomes" id="UP001278766"/>
    </source>
</evidence>
<dbReference type="GO" id="GO:0032259">
    <property type="term" value="P:methylation"/>
    <property type="evidence" value="ECO:0007669"/>
    <property type="project" value="UniProtKB-KW"/>
</dbReference>
<dbReference type="InterPro" id="IPR041698">
    <property type="entry name" value="Methyltransf_25"/>
</dbReference>
<dbReference type="GeneID" id="87842626"/>
<dbReference type="Pfam" id="PF13649">
    <property type="entry name" value="Methyltransf_25"/>
    <property type="match status" value="1"/>
</dbReference>
<evidence type="ECO:0000313" key="2">
    <source>
        <dbReference type="EMBL" id="KAK3294385.1"/>
    </source>
</evidence>
<protein>
    <submittedName>
        <fullName evidence="2">S-adenosyl-L-methionine-dependent methyltransferase</fullName>
    </submittedName>
</protein>
<organism evidence="2 3">
    <name type="scientific">Chaetomium fimeti</name>
    <dbReference type="NCBI Taxonomy" id="1854472"/>
    <lineage>
        <taxon>Eukaryota</taxon>
        <taxon>Fungi</taxon>
        <taxon>Dikarya</taxon>
        <taxon>Ascomycota</taxon>
        <taxon>Pezizomycotina</taxon>
        <taxon>Sordariomycetes</taxon>
        <taxon>Sordariomycetidae</taxon>
        <taxon>Sordariales</taxon>
        <taxon>Chaetomiaceae</taxon>
        <taxon>Chaetomium</taxon>
    </lineage>
</organism>
<comment type="caution">
    <text evidence="2">The sequence shown here is derived from an EMBL/GenBank/DDBJ whole genome shotgun (WGS) entry which is preliminary data.</text>
</comment>
<dbReference type="GO" id="GO:0008168">
    <property type="term" value="F:methyltransferase activity"/>
    <property type="evidence" value="ECO:0007669"/>
    <property type="project" value="UniProtKB-KW"/>
</dbReference>
<reference evidence="2" key="1">
    <citation type="journal article" date="2023" name="Mol. Phylogenet. Evol.">
        <title>Genome-scale phylogeny and comparative genomics of the fungal order Sordariales.</title>
        <authorList>
            <person name="Hensen N."/>
            <person name="Bonometti L."/>
            <person name="Westerberg I."/>
            <person name="Brannstrom I.O."/>
            <person name="Guillou S."/>
            <person name="Cros-Aarteil S."/>
            <person name="Calhoun S."/>
            <person name="Haridas S."/>
            <person name="Kuo A."/>
            <person name="Mondo S."/>
            <person name="Pangilinan J."/>
            <person name="Riley R."/>
            <person name="LaButti K."/>
            <person name="Andreopoulos B."/>
            <person name="Lipzen A."/>
            <person name="Chen C."/>
            <person name="Yan M."/>
            <person name="Daum C."/>
            <person name="Ng V."/>
            <person name="Clum A."/>
            <person name="Steindorff A."/>
            <person name="Ohm R.A."/>
            <person name="Martin F."/>
            <person name="Silar P."/>
            <person name="Natvig D.O."/>
            <person name="Lalanne C."/>
            <person name="Gautier V."/>
            <person name="Ament-Velasquez S.L."/>
            <person name="Kruys A."/>
            <person name="Hutchinson M.I."/>
            <person name="Powell A.J."/>
            <person name="Barry K."/>
            <person name="Miller A.N."/>
            <person name="Grigoriev I.V."/>
            <person name="Debuchy R."/>
            <person name="Gladieux P."/>
            <person name="Hiltunen Thoren M."/>
            <person name="Johannesson H."/>
        </authorList>
    </citation>
    <scope>NUCLEOTIDE SEQUENCE</scope>
    <source>
        <strain evidence="2">CBS 168.71</strain>
    </source>
</reference>
<gene>
    <name evidence="2" type="ORF">B0H64DRAFT_425241</name>
</gene>
<dbReference type="EMBL" id="JAUEPN010000005">
    <property type="protein sequence ID" value="KAK3294385.1"/>
    <property type="molecule type" value="Genomic_DNA"/>
</dbReference>
<keyword evidence="2" id="KW-0808">Transferase</keyword>
<feature type="domain" description="Methyltransferase" evidence="1">
    <location>
        <begin position="60"/>
        <end position="162"/>
    </location>
</feature>
<dbReference type="InterPro" id="IPR029063">
    <property type="entry name" value="SAM-dependent_MTases_sf"/>
</dbReference>
<accession>A0AAE0HD92</accession>
<dbReference type="RefSeq" id="XP_062657899.1">
    <property type="nucleotide sequence ID" value="XM_062805678.1"/>
</dbReference>
<proteinExistence type="predicted"/>
<keyword evidence="3" id="KW-1185">Reference proteome</keyword>
<evidence type="ECO:0000259" key="1">
    <source>
        <dbReference type="Pfam" id="PF13649"/>
    </source>
</evidence>
<reference evidence="2" key="2">
    <citation type="submission" date="2023-06" db="EMBL/GenBank/DDBJ databases">
        <authorList>
            <consortium name="Lawrence Berkeley National Laboratory"/>
            <person name="Haridas S."/>
            <person name="Hensen N."/>
            <person name="Bonometti L."/>
            <person name="Westerberg I."/>
            <person name="Brannstrom I.O."/>
            <person name="Guillou S."/>
            <person name="Cros-Aarteil S."/>
            <person name="Calhoun S."/>
            <person name="Kuo A."/>
            <person name="Mondo S."/>
            <person name="Pangilinan J."/>
            <person name="Riley R."/>
            <person name="Labutti K."/>
            <person name="Andreopoulos B."/>
            <person name="Lipzen A."/>
            <person name="Chen C."/>
            <person name="Yanf M."/>
            <person name="Daum C."/>
            <person name="Ng V."/>
            <person name="Clum A."/>
            <person name="Steindorff A."/>
            <person name="Ohm R."/>
            <person name="Martin F."/>
            <person name="Silar P."/>
            <person name="Natvig D."/>
            <person name="Lalanne C."/>
            <person name="Gautier V."/>
            <person name="Ament-Velasquez S.L."/>
            <person name="Kruys A."/>
            <person name="Hutchinson M.I."/>
            <person name="Powell A.J."/>
            <person name="Barry K."/>
            <person name="Miller A.N."/>
            <person name="Grigoriev I.V."/>
            <person name="Debuchy R."/>
            <person name="Gladieux P."/>
            <person name="Thoren M.H."/>
            <person name="Johannesson H."/>
        </authorList>
    </citation>
    <scope>NUCLEOTIDE SEQUENCE</scope>
    <source>
        <strain evidence="2">CBS 168.71</strain>
    </source>
</reference>
<keyword evidence="2" id="KW-0489">Methyltransferase</keyword>
<name>A0AAE0HD92_9PEZI</name>